<protein>
    <submittedName>
        <fullName evidence="1">Enolase-phosphatase E1</fullName>
    </submittedName>
</protein>
<dbReference type="GO" id="GO:0019509">
    <property type="term" value="P:L-methionine salvage from methylthioadenosine"/>
    <property type="evidence" value="ECO:0007669"/>
    <property type="project" value="TreeGrafter"/>
</dbReference>
<dbReference type="Gene3D" id="3.40.50.1000">
    <property type="entry name" value="HAD superfamily/HAD-like"/>
    <property type="match status" value="1"/>
</dbReference>
<dbReference type="AlphaFoldDB" id="A0A091E3G0"/>
<dbReference type="InterPro" id="IPR023214">
    <property type="entry name" value="HAD_sf"/>
</dbReference>
<name>A0A091E3G0_FUKDA</name>
<proteinExistence type="predicted"/>
<dbReference type="Proteomes" id="UP000028990">
    <property type="component" value="Unassembled WGS sequence"/>
</dbReference>
<dbReference type="InterPro" id="IPR036412">
    <property type="entry name" value="HAD-like_sf"/>
</dbReference>
<organism evidence="1 2">
    <name type="scientific">Fukomys damarensis</name>
    <name type="common">Damaraland mole rat</name>
    <name type="synonym">Cryptomys damarensis</name>
    <dbReference type="NCBI Taxonomy" id="885580"/>
    <lineage>
        <taxon>Eukaryota</taxon>
        <taxon>Metazoa</taxon>
        <taxon>Chordata</taxon>
        <taxon>Craniata</taxon>
        <taxon>Vertebrata</taxon>
        <taxon>Euteleostomi</taxon>
        <taxon>Mammalia</taxon>
        <taxon>Eutheria</taxon>
        <taxon>Euarchontoglires</taxon>
        <taxon>Glires</taxon>
        <taxon>Rodentia</taxon>
        <taxon>Hystricomorpha</taxon>
        <taxon>Bathyergidae</taxon>
        <taxon>Fukomys</taxon>
    </lineage>
</organism>
<dbReference type="STRING" id="885580.ENSFDAP00000005767"/>
<sequence length="74" mass="8005">MENESYRMIADSTACSTSNILFLADVALEASAAEEADMHVALGVRPGNAGVTDDEKTYYRLITSFSELRLPSST</sequence>
<dbReference type="EMBL" id="KN120688">
    <property type="protein sequence ID" value="KFO37887.1"/>
    <property type="molecule type" value="Genomic_DNA"/>
</dbReference>
<dbReference type="PANTHER" id="PTHR20371">
    <property type="entry name" value="ENOLASE-PHOSPHATASE E1"/>
    <property type="match status" value="1"/>
</dbReference>
<evidence type="ECO:0000313" key="1">
    <source>
        <dbReference type="EMBL" id="KFO37887.1"/>
    </source>
</evidence>
<accession>A0A091E3G0</accession>
<dbReference type="PANTHER" id="PTHR20371:SF1">
    <property type="entry name" value="ENOLASE-PHOSPHATASE E1"/>
    <property type="match status" value="1"/>
</dbReference>
<dbReference type="SUPFAM" id="SSF56784">
    <property type="entry name" value="HAD-like"/>
    <property type="match status" value="1"/>
</dbReference>
<gene>
    <name evidence="1" type="ORF">H920_00682</name>
</gene>
<keyword evidence="2" id="KW-1185">Reference proteome</keyword>
<reference evidence="1 2" key="1">
    <citation type="submission" date="2013-11" db="EMBL/GenBank/DDBJ databases">
        <title>The Damaraland mole rat (Fukomys damarensis) genome and evolution of African mole rats.</title>
        <authorList>
            <person name="Gladyshev V.N."/>
            <person name="Fang X."/>
        </authorList>
    </citation>
    <scope>NUCLEOTIDE SEQUENCE [LARGE SCALE GENOMIC DNA]</scope>
    <source>
        <tissue evidence="1">Liver</tissue>
    </source>
</reference>
<dbReference type="GO" id="GO:0043874">
    <property type="term" value="F:acireductone synthase activity"/>
    <property type="evidence" value="ECO:0007669"/>
    <property type="project" value="TreeGrafter"/>
</dbReference>
<evidence type="ECO:0000313" key="2">
    <source>
        <dbReference type="Proteomes" id="UP000028990"/>
    </source>
</evidence>